<evidence type="ECO:0000256" key="1">
    <source>
        <dbReference type="SAM" id="MobiDB-lite"/>
    </source>
</evidence>
<accession>A0ABR4GSJ1</accession>
<keyword evidence="3" id="KW-1185">Reference proteome</keyword>
<comment type="caution">
    <text evidence="2">The sequence shown here is derived from an EMBL/GenBank/DDBJ whole genome shotgun (WGS) entry which is preliminary data.</text>
</comment>
<dbReference type="EMBL" id="JBFXLT010000217">
    <property type="protein sequence ID" value="KAL2802002.1"/>
    <property type="molecule type" value="Genomic_DNA"/>
</dbReference>
<gene>
    <name evidence="2" type="ORF">BJX63DRAFT_136453</name>
</gene>
<organism evidence="2 3">
    <name type="scientific">Aspergillus granulosus</name>
    <dbReference type="NCBI Taxonomy" id="176169"/>
    <lineage>
        <taxon>Eukaryota</taxon>
        <taxon>Fungi</taxon>
        <taxon>Dikarya</taxon>
        <taxon>Ascomycota</taxon>
        <taxon>Pezizomycotina</taxon>
        <taxon>Eurotiomycetes</taxon>
        <taxon>Eurotiomycetidae</taxon>
        <taxon>Eurotiales</taxon>
        <taxon>Aspergillaceae</taxon>
        <taxon>Aspergillus</taxon>
        <taxon>Aspergillus subgen. Nidulantes</taxon>
    </lineage>
</organism>
<dbReference type="Proteomes" id="UP001610334">
    <property type="component" value="Unassembled WGS sequence"/>
</dbReference>
<feature type="region of interest" description="Disordered" evidence="1">
    <location>
        <begin position="29"/>
        <end position="88"/>
    </location>
</feature>
<sequence>MPAVDPKDYEADSYVEYTEECQAAFYSAKAKQLRTPQPPQQQQQQQEKKQYHCRLHHQNGRDEKHEQQRRATSPNLLGDEEGMGNNSPMLSVFQAESVLTFLEEPFHPPRTPKRTQSWSLEDWKHEFYGRLMNLKKGSESGFSEVGN</sequence>
<name>A0ABR4GSJ1_9EURO</name>
<evidence type="ECO:0000313" key="2">
    <source>
        <dbReference type="EMBL" id="KAL2802002.1"/>
    </source>
</evidence>
<feature type="compositionally biased region" description="Basic and acidic residues" evidence="1">
    <location>
        <begin position="59"/>
        <end position="69"/>
    </location>
</feature>
<proteinExistence type="predicted"/>
<protein>
    <submittedName>
        <fullName evidence="2">Uncharacterized protein</fullName>
    </submittedName>
</protein>
<reference evidence="2 3" key="1">
    <citation type="submission" date="2024-07" db="EMBL/GenBank/DDBJ databases">
        <title>Section-level genome sequencing and comparative genomics of Aspergillus sections Usti and Cavernicolus.</title>
        <authorList>
            <consortium name="Lawrence Berkeley National Laboratory"/>
            <person name="Nybo J.L."/>
            <person name="Vesth T.C."/>
            <person name="Theobald S."/>
            <person name="Frisvad J.C."/>
            <person name="Larsen T.O."/>
            <person name="Kjaerboelling I."/>
            <person name="Rothschild-Mancinelli K."/>
            <person name="Lyhne E.K."/>
            <person name="Kogle M.E."/>
            <person name="Barry K."/>
            <person name="Clum A."/>
            <person name="Na H."/>
            <person name="Ledsgaard L."/>
            <person name="Lin J."/>
            <person name="Lipzen A."/>
            <person name="Kuo A."/>
            <person name="Riley R."/>
            <person name="Mondo S."/>
            <person name="Labutti K."/>
            <person name="Haridas S."/>
            <person name="Pangalinan J."/>
            <person name="Salamov A.A."/>
            <person name="Simmons B.A."/>
            <person name="Magnuson J.K."/>
            <person name="Chen J."/>
            <person name="Drula E."/>
            <person name="Henrissat B."/>
            <person name="Wiebenga A."/>
            <person name="Lubbers R.J."/>
            <person name="Gomes A.C."/>
            <person name="Makela M.R."/>
            <person name="Stajich J."/>
            <person name="Grigoriev I.V."/>
            <person name="Mortensen U.H."/>
            <person name="De Vries R.P."/>
            <person name="Baker S.E."/>
            <person name="Andersen M.R."/>
        </authorList>
    </citation>
    <scope>NUCLEOTIDE SEQUENCE [LARGE SCALE GENOMIC DNA]</scope>
    <source>
        <strain evidence="2 3">CBS 588.65</strain>
    </source>
</reference>
<evidence type="ECO:0000313" key="3">
    <source>
        <dbReference type="Proteomes" id="UP001610334"/>
    </source>
</evidence>